<keyword evidence="1" id="KW-0489">Methyltransferase</keyword>
<gene>
    <name evidence="1" type="ORF">SAMN03080606_02805</name>
</gene>
<accession>A0A1G5JF29</accession>
<dbReference type="RefSeq" id="WP_091544630.1">
    <property type="nucleotide sequence ID" value="NZ_FMUS01000019.1"/>
</dbReference>
<dbReference type="OrthoDB" id="9794575at2"/>
<dbReference type="EMBL" id="FMUS01000019">
    <property type="protein sequence ID" value="SCY86764.1"/>
    <property type="molecule type" value="Genomic_DNA"/>
</dbReference>
<dbReference type="Proteomes" id="UP000198636">
    <property type="component" value="Unassembled WGS sequence"/>
</dbReference>
<keyword evidence="1" id="KW-0808">Transferase</keyword>
<dbReference type="InterPro" id="IPR029063">
    <property type="entry name" value="SAM-dependent_MTases_sf"/>
</dbReference>
<sequence>MEENAIRPSEYREINRKLHDEDIEDLMSKRDEFIYIDCPTCSESKERELFNKKGFRFVECNCCKTIFINPRPSVEMLTEFYANSRSMKYWNEVIFPQTENNRKNLIVKKRADRIIDLCNKYNNDLERIVDVGAGFGTFCEVIKDENIFKEVIAVEPSDPLAKTCLQKNIKTFNMPIEDVSIFNISVMTCFEVIEHLFDPNDFLRGCHNKLNLGGLLFITTPNIEGFEMSMLMTLPEESYTPNLGGPDHLNYFSPSSLTKLLENNKFEVLEILTPGELDVDIVRQKFESEEYDFSQVPIIKNILMEYKTLGVKFQQFLADNKLSSHMWAVARKY</sequence>
<dbReference type="GO" id="GO:0032259">
    <property type="term" value="P:methylation"/>
    <property type="evidence" value="ECO:0007669"/>
    <property type="project" value="UniProtKB-KW"/>
</dbReference>
<keyword evidence="2" id="KW-1185">Reference proteome</keyword>
<dbReference type="Gene3D" id="3.40.50.150">
    <property type="entry name" value="Vaccinia Virus protein VP39"/>
    <property type="match status" value="1"/>
</dbReference>
<reference evidence="1 2" key="1">
    <citation type="submission" date="2016-10" db="EMBL/GenBank/DDBJ databases">
        <authorList>
            <person name="de Groot N.N."/>
        </authorList>
    </citation>
    <scope>NUCLEOTIDE SEQUENCE [LARGE SCALE GENOMIC DNA]</scope>
    <source>
        <strain evidence="1 2">DSM 18978</strain>
    </source>
</reference>
<dbReference type="AlphaFoldDB" id="A0A1G5JF29"/>
<dbReference type="SUPFAM" id="SSF53335">
    <property type="entry name" value="S-adenosyl-L-methionine-dependent methyltransferases"/>
    <property type="match status" value="1"/>
</dbReference>
<evidence type="ECO:0000313" key="1">
    <source>
        <dbReference type="EMBL" id="SCY86764.1"/>
    </source>
</evidence>
<evidence type="ECO:0000313" key="2">
    <source>
        <dbReference type="Proteomes" id="UP000198636"/>
    </source>
</evidence>
<dbReference type="Pfam" id="PF13489">
    <property type="entry name" value="Methyltransf_23"/>
    <property type="match status" value="1"/>
</dbReference>
<dbReference type="GO" id="GO:0008168">
    <property type="term" value="F:methyltransferase activity"/>
    <property type="evidence" value="ECO:0007669"/>
    <property type="project" value="UniProtKB-KW"/>
</dbReference>
<name>A0A1G5JF29_9FIRM</name>
<organism evidence="1 2">
    <name type="scientific">Alkaliphilus peptidifermentans DSM 18978</name>
    <dbReference type="NCBI Taxonomy" id="1120976"/>
    <lineage>
        <taxon>Bacteria</taxon>
        <taxon>Bacillati</taxon>
        <taxon>Bacillota</taxon>
        <taxon>Clostridia</taxon>
        <taxon>Peptostreptococcales</taxon>
        <taxon>Natronincolaceae</taxon>
        <taxon>Alkaliphilus</taxon>
    </lineage>
</organism>
<dbReference type="CDD" id="cd02440">
    <property type="entry name" value="AdoMet_MTases"/>
    <property type="match status" value="1"/>
</dbReference>
<dbReference type="PANTHER" id="PTHR43861">
    <property type="entry name" value="TRANS-ACONITATE 2-METHYLTRANSFERASE-RELATED"/>
    <property type="match status" value="1"/>
</dbReference>
<dbReference type="STRING" id="1120976.SAMN03080606_02805"/>
<proteinExistence type="predicted"/>
<protein>
    <submittedName>
        <fullName evidence="1">Methyltransferase domain-containing protein</fullName>
    </submittedName>
</protein>
<dbReference type="PANTHER" id="PTHR43861:SF6">
    <property type="entry name" value="METHYLTRANSFERASE TYPE 11"/>
    <property type="match status" value="1"/>
</dbReference>